<dbReference type="Proteomes" id="UP001501479">
    <property type="component" value="Unassembled WGS sequence"/>
</dbReference>
<accession>A0ABP7EP27</accession>
<proteinExistence type="predicted"/>
<evidence type="ECO:0000313" key="1">
    <source>
        <dbReference type="EMBL" id="GAA3721158.1"/>
    </source>
</evidence>
<dbReference type="RefSeq" id="WP_344965773.1">
    <property type="nucleotide sequence ID" value="NZ_BAABDS010000046.1"/>
</dbReference>
<comment type="caution">
    <text evidence="1">The sequence shown here is derived from an EMBL/GenBank/DDBJ whole genome shotgun (WGS) entry which is preliminary data.</text>
</comment>
<organism evidence="1 2">
    <name type="scientific">Oceanisphaera sediminis</name>
    <dbReference type="NCBI Taxonomy" id="981381"/>
    <lineage>
        <taxon>Bacteria</taxon>
        <taxon>Pseudomonadati</taxon>
        <taxon>Pseudomonadota</taxon>
        <taxon>Gammaproteobacteria</taxon>
        <taxon>Aeromonadales</taxon>
        <taxon>Aeromonadaceae</taxon>
        <taxon>Oceanisphaera</taxon>
    </lineage>
</organism>
<name>A0ABP7EP27_9GAMM</name>
<protein>
    <submittedName>
        <fullName evidence="1">Uncharacterized protein</fullName>
    </submittedName>
</protein>
<reference evidence="2" key="1">
    <citation type="journal article" date="2019" name="Int. J. Syst. Evol. Microbiol.">
        <title>The Global Catalogue of Microorganisms (GCM) 10K type strain sequencing project: providing services to taxonomists for standard genome sequencing and annotation.</title>
        <authorList>
            <consortium name="The Broad Institute Genomics Platform"/>
            <consortium name="The Broad Institute Genome Sequencing Center for Infectious Disease"/>
            <person name="Wu L."/>
            <person name="Ma J."/>
        </authorList>
    </citation>
    <scope>NUCLEOTIDE SEQUENCE [LARGE SCALE GENOMIC DNA]</scope>
    <source>
        <strain evidence="2">JCM 17329</strain>
    </source>
</reference>
<keyword evidence="2" id="KW-1185">Reference proteome</keyword>
<gene>
    <name evidence="1" type="ORF">GCM10022421_32080</name>
</gene>
<dbReference type="EMBL" id="BAABDS010000046">
    <property type="protein sequence ID" value="GAA3721158.1"/>
    <property type="molecule type" value="Genomic_DNA"/>
</dbReference>
<sequence>MHTIIVNKPFLFAEDGNRVIEIEAGEQQVSERCALVAVDHLKVATLPGSAPQAATKTRTKAAQ</sequence>
<evidence type="ECO:0000313" key="2">
    <source>
        <dbReference type="Proteomes" id="UP001501479"/>
    </source>
</evidence>